<proteinExistence type="predicted"/>
<organism evidence="2 3">
    <name type="scientific">Mucuna pruriens</name>
    <name type="common">Velvet bean</name>
    <name type="synonym">Dolichos pruriens</name>
    <dbReference type="NCBI Taxonomy" id="157652"/>
    <lineage>
        <taxon>Eukaryota</taxon>
        <taxon>Viridiplantae</taxon>
        <taxon>Streptophyta</taxon>
        <taxon>Embryophyta</taxon>
        <taxon>Tracheophyta</taxon>
        <taxon>Spermatophyta</taxon>
        <taxon>Magnoliopsida</taxon>
        <taxon>eudicotyledons</taxon>
        <taxon>Gunneridae</taxon>
        <taxon>Pentapetalae</taxon>
        <taxon>rosids</taxon>
        <taxon>fabids</taxon>
        <taxon>Fabales</taxon>
        <taxon>Fabaceae</taxon>
        <taxon>Papilionoideae</taxon>
        <taxon>50 kb inversion clade</taxon>
        <taxon>NPAAA clade</taxon>
        <taxon>indigoferoid/millettioid clade</taxon>
        <taxon>Phaseoleae</taxon>
        <taxon>Mucuna</taxon>
    </lineage>
</organism>
<reference evidence="2" key="1">
    <citation type="submission" date="2018-05" db="EMBL/GenBank/DDBJ databases">
        <title>Draft genome of Mucuna pruriens seed.</title>
        <authorList>
            <person name="Nnadi N.E."/>
            <person name="Vos R."/>
            <person name="Hasami M.H."/>
            <person name="Devisetty U.K."/>
            <person name="Aguiy J.C."/>
        </authorList>
    </citation>
    <scope>NUCLEOTIDE SEQUENCE [LARGE SCALE GENOMIC DNA]</scope>
    <source>
        <strain evidence="2">JCA_2017</strain>
    </source>
</reference>
<comment type="caution">
    <text evidence="2">The sequence shown here is derived from an EMBL/GenBank/DDBJ whole genome shotgun (WGS) entry which is preliminary data.</text>
</comment>
<keyword evidence="3" id="KW-1185">Reference proteome</keyword>
<feature type="compositionally biased region" description="Polar residues" evidence="1">
    <location>
        <begin position="127"/>
        <end position="145"/>
    </location>
</feature>
<feature type="non-terminal residue" evidence="2">
    <location>
        <position position="1"/>
    </location>
</feature>
<evidence type="ECO:0000313" key="3">
    <source>
        <dbReference type="Proteomes" id="UP000257109"/>
    </source>
</evidence>
<protein>
    <submittedName>
        <fullName evidence="2">Uncharacterized protein</fullName>
    </submittedName>
</protein>
<feature type="region of interest" description="Disordered" evidence="1">
    <location>
        <begin position="111"/>
        <end position="145"/>
    </location>
</feature>
<name>A0A371GPI0_MUCPR</name>
<feature type="region of interest" description="Disordered" evidence="1">
    <location>
        <begin position="18"/>
        <end position="64"/>
    </location>
</feature>
<evidence type="ECO:0000313" key="2">
    <source>
        <dbReference type="EMBL" id="RDX92478.1"/>
    </source>
</evidence>
<dbReference type="AlphaFoldDB" id="A0A371GPI0"/>
<sequence length="353" mass="40301">MLADPLTKGLIPKVFHEHTTHMSNKFDEERNERPRRNSSDLVEENHKPTTRQFQERLSPKEVSRPEAVMARLVPSQLSPASRPKTRVWEAEASLVNHRRSTMAIIVEGGANSKDVSAQKKRLGLGGTNPTRLVPSQPSPTSRSNPLQRRKLIVSLMLHSLDLVHSIGNAWCFSMVSHRSRRCNLEFGKRRSSSNILYELDPKIDKTLRRLRKVRSFVVSNSSSSNFVSNSDNVVSTTNDFDFSKDSSSDINPDPNLVVSNFQEPEQMENNDEYSRSWPHRMWCTSLGASSIHNWNYCPNFMVLPPQALKFHVVCSTMRPQGILEDYIKMKAFPFFLDGAAKDWLYLQLVLFNS</sequence>
<evidence type="ECO:0000256" key="1">
    <source>
        <dbReference type="SAM" id="MobiDB-lite"/>
    </source>
</evidence>
<dbReference type="Proteomes" id="UP000257109">
    <property type="component" value="Unassembled WGS sequence"/>
</dbReference>
<dbReference type="EMBL" id="QJKJ01004866">
    <property type="protein sequence ID" value="RDX92478.1"/>
    <property type="molecule type" value="Genomic_DNA"/>
</dbReference>
<accession>A0A371GPI0</accession>
<gene>
    <name evidence="2" type="ORF">CR513_25382</name>
</gene>